<gene>
    <name evidence="2" type="ORF">AVEN_255218_1</name>
</gene>
<dbReference type="AlphaFoldDB" id="A0A4Y2B9Q2"/>
<evidence type="ECO:0000313" key="2">
    <source>
        <dbReference type="EMBL" id="GBL89081.1"/>
    </source>
</evidence>
<keyword evidence="3" id="KW-1185">Reference proteome</keyword>
<protein>
    <recommendedName>
        <fullName evidence="4">DUF4817 domain-containing protein</fullName>
    </recommendedName>
</protein>
<organism evidence="2 3">
    <name type="scientific">Araneus ventricosus</name>
    <name type="common">Orbweaver spider</name>
    <name type="synonym">Epeira ventricosa</name>
    <dbReference type="NCBI Taxonomy" id="182803"/>
    <lineage>
        <taxon>Eukaryota</taxon>
        <taxon>Metazoa</taxon>
        <taxon>Ecdysozoa</taxon>
        <taxon>Arthropoda</taxon>
        <taxon>Chelicerata</taxon>
        <taxon>Arachnida</taxon>
        <taxon>Araneae</taxon>
        <taxon>Araneomorphae</taxon>
        <taxon>Entelegynae</taxon>
        <taxon>Araneoidea</taxon>
        <taxon>Araneidae</taxon>
        <taxon>Araneus</taxon>
    </lineage>
</organism>
<comment type="caution">
    <text evidence="2">The sequence shown here is derived from an EMBL/GenBank/DDBJ whole genome shotgun (WGS) entry which is preliminary data.</text>
</comment>
<feature type="region of interest" description="Disordered" evidence="1">
    <location>
        <begin position="58"/>
        <end position="77"/>
    </location>
</feature>
<evidence type="ECO:0000313" key="3">
    <source>
        <dbReference type="Proteomes" id="UP000499080"/>
    </source>
</evidence>
<evidence type="ECO:0008006" key="4">
    <source>
        <dbReference type="Google" id="ProtNLM"/>
    </source>
</evidence>
<name>A0A4Y2B9Q2_ARAVE</name>
<dbReference type="Proteomes" id="UP000499080">
    <property type="component" value="Unassembled WGS sequence"/>
</dbReference>
<feature type="region of interest" description="Disordered" evidence="1">
    <location>
        <begin position="138"/>
        <end position="160"/>
    </location>
</feature>
<dbReference type="EMBL" id="BGPR01000063">
    <property type="protein sequence ID" value="GBL89081.1"/>
    <property type="molecule type" value="Genomic_DNA"/>
</dbReference>
<sequence length="160" mass="18097">MRTMLPYACDRTAISDSSVEILINAALKDMVIIKKDDFSKVVDRSKIRRIRGNPVNVAGTPSTIKEQSPPKFGISPSLDLEPRHLLRRTNHPPAVIIPLDKKELAIIVKLVYENDRNPSAAFRASRRMKRLRRCPMSVKAIKSSKTQGRSQMPPQPHHQI</sequence>
<feature type="compositionally biased region" description="Polar residues" evidence="1">
    <location>
        <begin position="143"/>
        <end position="152"/>
    </location>
</feature>
<accession>A0A4Y2B9Q2</accession>
<proteinExistence type="predicted"/>
<evidence type="ECO:0000256" key="1">
    <source>
        <dbReference type="SAM" id="MobiDB-lite"/>
    </source>
</evidence>
<reference evidence="2 3" key="1">
    <citation type="journal article" date="2019" name="Sci. Rep.">
        <title>Orb-weaving spider Araneus ventricosus genome elucidates the spidroin gene catalogue.</title>
        <authorList>
            <person name="Kono N."/>
            <person name="Nakamura H."/>
            <person name="Ohtoshi R."/>
            <person name="Moran D.A.P."/>
            <person name="Shinohara A."/>
            <person name="Yoshida Y."/>
            <person name="Fujiwara M."/>
            <person name="Mori M."/>
            <person name="Tomita M."/>
            <person name="Arakawa K."/>
        </authorList>
    </citation>
    <scope>NUCLEOTIDE SEQUENCE [LARGE SCALE GENOMIC DNA]</scope>
</reference>